<dbReference type="EMBL" id="JAFLQZ010000009">
    <property type="protein sequence ID" value="MBO0359105.1"/>
    <property type="molecule type" value="Genomic_DNA"/>
</dbReference>
<gene>
    <name evidence="1" type="ORF">J0X19_14185</name>
</gene>
<organism evidence="1 2">
    <name type="scientific">Hymenobacter telluris</name>
    <dbReference type="NCBI Taxonomy" id="2816474"/>
    <lineage>
        <taxon>Bacteria</taxon>
        <taxon>Pseudomonadati</taxon>
        <taxon>Bacteroidota</taxon>
        <taxon>Cytophagia</taxon>
        <taxon>Cytophagales</taxon>
        <taxon>Hymenobacteraceae</taxon>
        <taxon>Hymenobacter</taxon>
    </lineage>
</organism>
<protein>
    <recommendedName>
        <fullName evidence="3">SMI1/KNR4 family protein</fullName>
    </recommendedName>
</protein>
<dbReference type="RefSeq" id="WP_206985036.1">
    <property type="nucleotide sequence ID" value="NZ_JAFLQZ010000009.1"/>
</dbReference>
<comment type="caution">
    <text evidence="1">The sequence shown here is derived from an EMBL/GenBank/DDBJ whole genome shotgun (WGS) entry which is preliminary data.</text>
</comment>
<name>A0A939EYX5_9BACT</name>
<evidence type="ECO:0008006" key="3">
    <source>
        <dbReference type="Google" id="ProtNLM"/>
    </source>
</evidence>
<proteinExistence type="predicted"/>
<dbReference type="AlphaFoldDB" id="A0A939EYX5"/>
<keyword evidence="2" id="KW-1185">Reference proteome</keyword>
<dbReference type="Proteomes" id="UP000664144">
    <property type="component" value="Unassembled WGS sequence"/>
</dbReference>
<accession>A0A939EYX5</accession>
<evidence type="ECO:0000313" key="2">
    <source>
        <dbReference type="Proteomes" id="UP000664144"/>
    </source>
</evidence>
<sequence length="145" mass="16751">MLSEKVKQYLVADGNAQPQNSVKQQYADVLLDLNIPLDSELAEFHLSTIGPTFTGRLYELYHICWNTIYSSYDLDLDRTWNMLGLPKQYIPLDGFEAEGGFFYDRHTGAVVEVELGEKLTALRNGTLQPQWATFNEFLEWYFKLT</sequence>
<reference evidence="1" key="1">
    <citation type="submission" date="2021-03" db="EMBL/GenBank/DDBJ databases">
        <authorList>
            <person name="Kim M.K."/>
        </authorList>
    </citation>
    <scope>NUCLEOTIDE SEQUENCE</scope>
    <source>
        <strain evidence="1">BT186</strain>
    </source>
</reference>
<evidence type="ECO:0000313" key="1">
    <source>
        <dbReference type="EMBL" id="MBO0359105.1"/>
    </source>
</evidence>